<sequence>MQSTQFSGMAEGKSGATSEEQEILSALKVHYAEKVLPMWRAAGFNVELGLAYEAVSSQTTEPLAPTRYRAMACARQLFVFALAGKLDHAKLLFNSLKIRFQDKEHGGWFFSVDARGHTGERKKDLYTHAFIVFAAAEYARLSGNKEALQIVDETSDLILERFSVAGGAPGLLNAVMSADFSEAIEGAAQNPLMHLTEAWLAARAASGDTRYDERLDVLIRAVAGHFTHEATGCILELPEGTEGNRIEPGHQFEWYFLAYGSAHTAFDAAGMRASLARAFDFACRHGVDPVTAGVCAAVDESGQVLDPTQRIWAQTEFLRALATHVSSDVKAHLPQVASRFKTRFLHDRGWFECLTADGVVSRSDMPSTTPYHLATALLAMP</sequence>
<protein>
    <submittedName>
        <fullName evidence="3">Mannose-6-phosphate isomerase</fullName>
        <ecNumber evidence="3">5.3.1.8</ecNumber>
    </submittedName>
</protein>
<organism evidence="3 4">
    <name type="scientific">Paraburkholderia silvatlantica</name>
    <dbReference type="NCBI Taxonomy" id="321895"/>
    <lineage>
        <taxon>Bacteria</taxon>
        <taxon>Pseudomonadati</taxon>
        <taxon>Pseudomonadota</taxon>
        <taxon>Betaproteobacteria</taxon>
        <taxon>Burkholderiales</taxon>
        <taxon>Burkholderiaceae</taxon>
        <taxon>Paraburkholderia</taxon>
    </lineage>
</organism>
<dbReference type="RefSeq" id="WP_373682742.1">
    <property type="nucleotide sequence ID" value="NZ_JACHVZ010000031.1"/>
</dbReference>
<dbReference type="SUPFAM" id="SSF48208">
    <property type="entry name" value="Six-hairpin glycosidases"/>
    <property type="match status" value="1"/>
</dbReference>
<dbReference type="InterPro" id="IPR012341">
    <property type="entry name" value="6hp_glycosidase-like_sf"/>
</dbReference>
<evidence type="ECO:0000313" key="4">
    <source>
        <dbReference type="Proteomes" id="UP000533533"/>
    </source>
</evidence>
<accession>A0ABR6G1P3</accession>
<dbReference type="InterPro" id="IPR010819">
    <property type="entry name" value="AGE/CE"/>
</dbReference>
<evidence type="ECO:0000256" key="2">
    <source>
        <dbReference type="ARBA" id="ARBA00023235"/>
    </source>
</evidence>
<dbReference type="EC" id="5.3.1.8" evidence="3"/>
<comment type="caution">
    <text evidence="3">The sequence shown here is derived from an EMBL/GenBank/DDBJ whole genome shotgun (WGS) entry which is preliminary data.</text>
</comment>
<dbReference type="EMBL" id="JACHVZ010000031">
    <property type="protein sequence ID" value="MBB2932699.1"/>
    <property type="molecule type" value="Genomic_DNA"/>
</dbReference>
<dbReference type="Pfam" id="PF07221">
    <property type="entry name" value="GlcNAc_2-epim"/>
    <property type="match status" value="1"/>
</dbReference>
<reference evidence="3 4" key="1">
    <citation type="submission" date="2020-08" db="EMBL/GenBank/DDBJ databases">
        <title>Genomic Encyclopedia of Type Strains, Phase IV (KMG-V): Genome sequencing to study the core and pangenomes of soil and plant-associated prokaryotes.</title>
        <authorList>
            <person name="Whitman W."/>
        </authorList>
    </citation>
    <scope>NUCLEOTIDE SEQUENCE [LARGE SCALE GENOMIC DNA]</scope>
    <source>
        <strain evidence="3 4">SRMrh-85</strain>
    </source>
</reference>
<name>A0ABR6G1P3_9BURK</name>
<dbReference type="PANTHER" id="PTHR15108">
    <property type="entry name" value="N-ACYLGLUCOSAMINE-2-EPIMERASE"/>
    <property type="match status" value="1"/>
</dbReference>
<evidence type="ECO:0000313" key="3">
    <source>
        <dbReference type="EMBL" id="MBB2932699.1"/>
    </source>
</evidence>
<keyword evidence="4" id="KW-1185">Reference proteome</keyword>
<gene>
    <name evidence="3" type="ORF">FHX59_007187</name>
</gene>
<dbReference type="Gene3D" id="1.50.10.10">
    <property type="match status" value="1"/>
</dbReference>
<dbReference type="Proteomes" id="UP000533533">
    <property type="component" value="Unassembled WGS sequence"/>
</dbReference>
<evidence type="ECO:0000256" key="1">
    <source>
        <dbReference type="ARBA" id="ARBA00008558"/>
    </source>
</evidence>
<dbReference type="InterPro" id="IPR008928">
    <property type="entry name" value="6-hairpin_glycosidase_sf"/>
</dbReference>
<proteinExistence type="inferred from homology"/>
<keyword evidence="2 3" id="KW-0413">Isomerase</keyword>
<dbReference type="GO" id="GO:0004476">
    <property type="term" value="F:mannose-6-phosphate isomerase activity"/>
    <property type="evidence" value="ECO:0007669"/>
    <property type="project" value="UniProtKB-EC"/>
</dbReference>
<comment type="similarity">
    <text evidence="1">Belongs to the N-acylglucosamine 2-epimerase family.</text>
</comment>